<proteinExistence type="inferred from homology"/>
<comment type="subcellular location">
    <subcellularLocation>
        <location evidence="1 9">Golgi apparatus</location>
        <location evidence="1 9">Golgi stack membrane</location>
        <topology evidence="1 9">Single-pass type II membrane protein</topology>
    </subcellularLocation>
</comment>
<evidence type="ECO:0000256" key="2">
    <source>
        <dbReference type="ARBA" id="ARBA00009239"/>
    </source>
</evidence>
<dbReference type="SUPFAM" id="SSF53448">
    <property type="entry name" value="Nucleotide-diphospho-sugar transferases"/>
    <property type="match status" value="2"/>
</dbReference>
<keyword evidence="5 9" id="KW-0735">Signal-anchor</keyword>
<organism evidence="10 11">
    <name type="scientific">Clavelina lepadiformis</name>
    <name type="common">Light-bulb sea squirt</name>
    <name type="synonym">Ascidia lepadiformis</name>
    <dbReference type="NCBI Taxonomy" id="159417"/>
    <lineage>
        <taxon>Eukaryota</taxon>
        <taxon>Metazoa</taxon>
        <taxon>Chordata</taxon>
        <taxon>Tunicata</taxon>
        <taxon>Ascidiacea</taxon>
        <taxon>Aplousobranchia</taxon>
        <taxon>Clavelinidae</taxon>
        <taxon>Clavelina</taxon>
    </lineage>
</organism>
<dbReference type="Gene3D" id="3.90.550.50">
    <property type="match status" value="1"/>
</dbReference>
<evidence type="ECO:0000256" key="8">
    <source>
        <dbReference type="ARBA" id="ARBA00023136"/>
    </source>
</evidence>
<dbReference type="EMBL" id="CAWYQH010000035">
    <property type="protein sequence ID" value="CAK8676621.1"/>
    <property type="molecule type" value="Genomic_DNA"/>
</dbReference>
<keyword evidence="3 9" id="KW-0808">Transferase</keyword>
<name>A0ABP0FB54_CLALP</name>
<evidence type="ECO:0000256" key="4">
    <source>
        <dbReference type="ARBA" id="ARBA00022692"/>
    </source>
</evidence>
<dbReference type="PANTHER" id="PTHR12369">
    <property type="entry name" value="CHONDROITIN SYNTHASE"/>
    <property type="match status" value="1"/>
</dbReference>
<feature type="transmembrane region" description="Helical" evidence="9">
    <location>
        <begin position="20"/>
        <end position="47"/>
    </location>
</feature>
<dbReference type="InterPro" id="IPR008428">
    <property type="entry name" value="Chond_GalNAc"/>
</dbReference>
<keyword evidence="6 9" id="KW-1133">Transmembrane helix</keyword>
<evidence type="ECO:0000256" key="1">
    <source>
        <dbReference type="ARBA" id="ARBA00004447"/>
    </source>
</evidence>
<keyword evidence="8 9" id="KW-0472">Membrane</keyword>
<reference evidence="10 11" key="1">
    <citation type="submission" date="2024-02" db="EMBL/GenBank/DDBJ databases">
        <authorList>
            <person name="Daric V."/>
            <person name="Darras S."/>
        </authorList>
    </citation>
    <scope>NUCLEOTIDE SEQUENCE [LARGE SCALE GENOMIC DNA]</scope>
</reference>
<protein>
    <recommendedName>
        <fullName evidence="9">Hexosyltransferase</fullName>
        <ecNumber evidence="9">2.4.1.-</ecNumber>
    </recommendedName>
</protein>
<gene>
    <name evidence="10" type="ORF">CVLEPA_LOCUS6073</name>
</gene>
<keyword evidence="7 9" id="KW-0333">Golgi apparatus</keyword>
<dbReference type="Proteomes" id="UP001642483">
    <property type="component" value="Unassembled WGS sequence"/>
</dbReference>
<comment type="similarity">
    <text evidence="2 9">Belongs to the chondroitin N-acetylgalactosaminyltransferase family.</text>
</comment>
<dbReference type="Pfam" id="PF05679">
    <property type="entry name" value="CHGN"/>
    <property type="match status" value="1"/>
</dbReference>
<dbReference type="InterPro" id="IPR051227">
    <property type="entry name" value="CS_glycosyltransferase"/>
</dbReference>
<dbReference type="Gene3D" id="3.90.550.10">
    <property type="entry name" value="Spore Coat Polysaccharide Biosynthesis Protein SpsA, Chain A"/>
    <property type="match status" value="1"/>
</dbReference>
<evidence type="ECO:0000256" key="7">
    <source>
        <dbReference type="ARBA" id="ARBA00023034"/>
    </source>
</evidence>
<dbReference type="InterPro" id="IPR029044">
    <property type="entry name" value="Nucleotide-diphossugar_trans"/>
</dbReference>
<comment type="caution">
    <text evidence="10">The sequence shown here is derived from an EMBL/GenBank/DDBJ whole genome shotgun (WGS) entry which is preliminary data.</text>
</comment>
<accession>A0ABP0FB54</accession>
<dbReference type="PANTHER" id="PTHR12369:SF11">
    <property type="entry name" value="HEXOSYLTRANSFERASE"/>
    <property type="match status" value="1"/>
</dbReference>
<evidence type="ECO:0000256" key="5">
    <source>
        <dbReference type="ARBA" id="ARBA00022968"/>
    </source>
</evidence>
<sequence length="753" mass="88125">MCKLLASECRGMAKCIPRRLYLASIFWTMLKFFVGLSFGYLIGMFVFNSFATRCKNSVQEYSYPHTPAFFKQRTNERESSIYIGIMSTEERLSTRIAASLSTWINHTDVTVEIFAGNKGTFDPKSNYVIGYLDGVRVIQLPGLNDHDYPPTKKFYSMLKFMHSFRINKYDWFVRLDDDAYANGQKLRRFLNRVNSSQPWYIGQPGFGKSKEDLIEWGKSFCLGGPGAIFSRSLLLKLGPHLGHCLQNLYTIHDDIEISRCIYEVAGIDCTTALDGKRLFYQNYNLGGSLSSYGENIKEITGESLDDGIIFHANKDPTYQYFFQKMVQQRKLEALILKAIRFEKEKEALDLEKERRRQLTWNAILGNGFYYERQRVRSKKTKLFSRILEHLAYQMKLKYDKQKHYTNRELISLNITLMNVYHSVDPTSSNDFPSTVLATLKNRRKQKVFLPMLGRQFFPRSIAFSRVMNDRSKTRVNFLMALSGRINTFKMFLKHFETAILKTDQNVNLFISLFLDDVTEQQWKTKYYNSNQDKSTFEEQITKMVKNTNRSYQHSRIEVVYITKNVFSRGHGLQKTSQFVVDDNEILFFCDVDLIFKPGLLERLRKNTVKGNQVYYPTFFSQHDPKLTNFEEKSDKPFFNLDEENGFWREFSYGMFSIYKSDFSQTKGFDLNIQGWGLEDEIMVKNIIKNGLNVFKSRDPGIFHVYHDKACTKLLSPLQYNNCQRSKASHYGSLKHLYDLWLRNGKNLSKVWLS</sequence>
<evidence type="ECO:0000256" key="9">
    <source>
        <dbReference type="RuleBase" id="RU364016"/>
    </source>
</evidence>
<evidence type="ECO:0000313" key="10">
    <source>
        <dbReference type="EMBL" id="CAK8676621.1"/>
    </source>
</evidence>
<evidence type="ECO:0000256" key="3">
    <source>
        <dbReference type="ARBA" id="ARBA00022679"/>
    </source>
</evidence>
<evidence type="ECO:0000256" key="6">
    <source>
        <dbReference type="ARBA" id="ARBA00022989"/>
    </source>
</evidence>
<keyword evidence="11" id="KW-1185">Reference proteome</keyword>
<keyword evidence="4 9" id="KW-0812">Transmembrane</keyword>
<evidence type="ECO:0000313" key="11">
    <source>
        <dbReference type="Proteomes" id="UP001642483"/>
    </source>
</evidence>
<dbReference type="EC" id="2.4.1.-" evidence="9"/>